<evidence type="ECO:0000256" key="1">
    <source>
        <dbReference type="SAM" id="MobiDB-lite"/>
    </source>
</evidence>
<organism evidence="2 3">
    <name type="scientific">Pleurodeles waltl</name>
    <name type="common">Iberian ribbed newt</name>
    <dbReference type="NCBI Taxonomy" id="8319"/>
    <lineage>
        <taxon>Eukaryota</taxon>
        <taxon>Metazoa</taxon>
        <taxon>Chordata</taxon>
        <taxon>Craniata</taxon>
        <taxon>Vertebrata</taxon>
        <taxon>Euteleostomi</taxon>
        <taxon>Amphibia</taxon>
        <taxon>Batrachia</taxon>
        <taxon>Caudata</taxon>
        <taxon>Salamandroidea</taxon>
        <taxon>Salamandridae</taxon>
        <taxon>Pleurodelinae</taxon>
        <taxon>Pleurodeles</taxon>
    </lineage>
</organism>
<feature type="region of interest" description="Disordered" evidence="1">
    <location>
        <begin position="55"/>
        <end position="112"/>
    </location>
</feature>
<sequence>MHPQDGAAQQHEQPSWQCPCRLLLPLSSSLQAEVNLPPRVLSQLAAQRLRAALLPANTGAGPKPPSNHSSTAPGSPAPHPDASQDSPGPAAAGSRPAAVSPQAPTPGPPLHGSHALHWTGACCAPQTSRLRIYHAHSLFRSVAILGPR</sequence>
<proteinExistence type="predicted"/>
<evidence type="ECO:0000313" key="2">
    <source>
        <dbReference type="EMBL" id="KAJ1107894.1"/>
    </source>
</evidence>
<dbReference type="EMBL" id="JANPWB010000013">
    <property type="protein sequence ID" value="KAJ1107894.1"/>
    <property type="molecule type" value="Genomic_DNA"/>
</dbReference>
<keyword evidence="3" id="KW-1185">Reference proteome</keyword>
<comment type="caution">
    <text evidence="2">The sequence shown here is derived from an EMBL/GenBank/DDBJ whole genome shotgun (WGS) entry which is preliminary data.</text>
</comment>
<accession>A0AAV7MXK5</accession>
<dbReference type="AlphaFoldDB" id="A0AAV7MXK5"/>
<name>A0AAV7MXK5_PLEWA</name>
<evidence type="ECO:0000313" key="3">
    <source>
        <dbReference type="Proteomes" id="UP001066276"/>
    </source>
</evidence>
<feature type="compositionally biased region" description="Low complexity" evidence="1">
    <location>
        <begin position="86"/>
        <end position="101"/>
    </location>
</feature>
<dbReference type="Proteomes" id="UP001066276">
    <property type="component" value="Chromosome 9"/>
</dbReference>
<protein>
    <submittedName>
        <fullName evidence="2">Uncharacterized protein</fullName>
    </submittedName>
</protein>
<reference evidence="2" key="1">
    <citation type="journal article" date="2022" name="bioRxiv">
        <title>Sequencing and chromosome-scale assembly of the giantPleurodeles waltlgenome.</title>
        <authorList>
            <person name="Brown T."/>
            <person name="Elewa A."/>
            <person name="Iarovenko S."/>
            <person name="Subramanian E."/>
            <person name="Araus A.J."/>
            <person name="Petzold A."/>
            <person name="Susuki M."/>
            <person name="Suzuki K.-i.T."/>
            <person name="Hayashi T."/>
            <person name="Toyoda A."/>
            <person name="Oliveira C."/>
            <person name="Osipova E."/>
            <person name="Leigh N.D."/>
            <person name="Simon A."/>
            <person name="Yun M.H."/>
        </authorList>
    </citation>
    <scope>NUCLEOTIDE SEQUENCE</scope>
    <source>
        <strain evidence="2">20211129_DDA</strain>
        <tissue evidence="2">Liver</tissue>
    </source>
</reference>
<gene>
    <name evidence="2" type="ORF">NDU88_005281</name>
</gene>